<proteinExistence type="predicted"/>
<evidence type="ECO:0000313" key="3">
    <source>
        <dbReference type="Proteomes" id="UP000501408"/>
    </source>
</evidence>
<feature type="region of interest" description="Disordered" evidence="1">
    <location>
        <begin position="48"/>
        <end position="100"/>
    </location>
</feature>
<dbReference type="Proteomes" id="UP000501408">
    <property type="component" value="Chromosome 1"/>
</dbReference>
<evidence type="ECO:0000313" key="2">
    <source>
        <dbReference type="EMBL" id="QIR04896.1"/>
    </source>
</evidence>
<protein>
    <submittedName>
        <fullName evidence="2">Uncharacterized protein</fullName>
    </submittedName>
</protein>
<name>A0ABX6K477_SALCS</name>
<gene>
    <name evidence="2" type="ORF">HBA18_00260</name>
</gene>
<feature type="compositionally biased region" description="Basic residues" evidence="1">
    <location>
        <begin position="72"/>
        <end position="100"/>
    </location>
</feature>
<sequence length="100" mass="10962">MAKSLCKWRRGDVDAELELLATIVSPPCVACSKCARVARDKSYLCRPTPLPASSESVTKKVKKKAKDEKLTKKALKKGKKGTKTAKSKKEKKKAKASKNT</sequence>
<keyword evidence="3" id="KW-1185">Reference proteome</keyword>
<accession>A0ABX6K477</accession>
<reference evidence="2 3" key="1">
    <citation type="submission" date="2020-03" db="EMBL/GenBank/DDBJ databases">
        <title>Genome mining reveals the biosynthetic pathways of PHA and ectoines of the halophilic strain Salinivibrio costicola M318 isolated from fermented shrimp paste.</title>
        <authorList>
            <person name="Doan T.V."/>
            <person name="Tran L.T."/>
            <person name="Trieu T.A."/>
            <person name="Nguyen Q.V."/>
            <person name="Quach T.N."/>
            <person name="Phi T.Q."/>
            <person name="Kumar S."/>
        </authorList>
    </citation>
    <scope>NUCLEOTIDE SEQUENCE [LARGE SCALE GENOMIC DNA]</scope>
    <source>
        <strain evidence="2 3">M318</strain>
    </source>
</reference>
<evidence type="ECO:0000256" key="1">
    <source>
        <dbReference type="SAM" id="MobiDB-lite"/>
    </source>
</evidence>
<dbReference type="EMBL" id="CP050266">
    <property type="protein sequence ID" value="QIR04896.1"/>
    <property type="molecule type" value="Genomic_DNA"/>
</dbReference>
<dbReference type="RefSeq" id="WP_136588392.1">
    <property type="nucleotide sequence ID" value="NZ_CP050266.1"/>
</dbReference>
<organism evidence="2 3">
    <name type="scientific">Salinivibrio costicola</name>
    <name type="common">Vibrio costicola</name>
    <dbReference type="NCBI Taxonomy" id="51367"/>
    <lineage>
        <taxon>Bacteria</taxon>
        <taxon>Pseudomonadati</taxon>
        <taxon>Pseudomonadota</taxon>
        <taxon>Gammaproteobacteria</taxon>
        <taxon>Vibrionales</taxon>
        <taxon>Vibrionaceae</taxon>
        <taxon>Salinivibrio</taxon>
    </lineage>
</organism>